<keyword evidence="15" id="KW-0175">Coiled coil</keyword>
<dbReference type="CDD" id="cd16922">
    <property type="entry name" value="HATPase_EvgS-ArcB-TorS-like"/>
    <property type="match status" value="1"/>
</dbReference>
<dbReference type="Gene3D" id="3.40.50.2300">
    <property type="match status" value="1"/>
</dbReference>
<dbReference type="InterPro" id="IPR003661">
    <property type="entry name" value="HisK_dim/P_dom"/>
</dbReference>
<evidence type="ECO:0000256" key="4">
    <source>
        <dbReference type="ARBA" id="ARBA00022475"/>
    </source>
</evidence>
<dbReference type="SMART" id="SM00387">
    <property type="entry name" value="HATPase_c"/>
    <property type="match status" value="1"/>
</dbReference>
<dbReference type="EMBL" id="RIZG01000001">
    <property type="protein sequence ID" value="RNF53060.1"/>
    <property type="molecule type" value="Genomic_DNA"/>
</dbReference>
<dbReference type="EC" id="2.7.13.3" evidence="3"/>
<dbReference type="Pfam" id="PF00072">
    <property type="entry name" value="Response_reg"/>
    <property type="match status" value="1"/>
</dbReference>
<dbReference type="SUPFAM" id="SSF55785">
    <property type="entry name" value="PYP-like sensor domain (PAS domain)"/>
    <property type="match status" value="1"/>
</dbReference>
<dbReference type="InterPro" id="IPR013656">
    <property type="entry name" value="PAS_4"/>
</dbReference>
<dbReference type="AlphaFoldDB" id="A0A3M8QEB1"/>
<feature type="domain" description="PAC" evidence="18">
    <location>
        <begin position="94"/>
        <end position="146"/>
    </location>
</feature>
<dbReference type="InterPro" id="IPR003594">
    <property type="entry name" value="HATPase_dom"/>
</dbReference>
<evidence type="ECO:0000256" key="5">
    <source>
        <dbReference type="ARBA" id="ARBA00022553"/>
    </source>
</evidence>
<evidence type="ECO:0000256" key="2">
    <source>
        <dbReference type="ARBA" id="ARBA00004651"/>
    </source>
</evidence>
<comment type="caution">
    <text evidence="19">The sequence shown here is derived from an EMBL/GenBank/DDBJ whole genome shotgun (WGS) entry which is preliminary data.</text>
</comment>
<reference evidence="19 20" key="1">
    <citation type="journal article" date="2012" name="Int. J. Syst. Evol. Microbiol.">
        <title>Marinomonas hwangdonensis sp. nov., isolated from seawater.</title>
        <authorList>
            <person name="Jung Y.T."/>
            <person name="Oh T.K."/>
            <person name="Yoon J.H."/>
        </authorList>
    </citation>
    <scope>NUCLEOTIDE SEQUENCE [LARGE SCALE GENOMIC DNA]</scope>
    <source>
        <strain evidence="19 20">HDW-15</strain>
    </source>
</reference>
<evidence type="ECO:0000259" key="16">
    <source>
        <dbReference type="PROSITE" id="PS50109"/>
    </source>
</evidence>
<keyword evidence="9" id="KW-0418">Kinase</keyword>
<keyword evidence="13" id="KW-0472">Membrane</keyword>
<evidence type="ECO:0000256" key="3">
    <source>
        <dbReference type="ARBA" id="ARBA00012438"/>
    </source>
</evidence>
<keyword evidence="6" id="KW-0808">Transferase</keyword>
<dbReference type="Gene3D" id="3.30.450.20">
    <property type="entry name" value="PAS domain"/>
    <property type="match status" value="1"/>
</dbReference>
<evidence type="ECO:0000256" key="7">
    <source>
        <dbReference type="ARBA" id="ARBA00022692"/>
    </source>
</evidence>
<dbReference type="PROSITE" id="PS50113">
    <property type="entry name" value="PAC"/>
    <property type="match status" value="1"/>
</dbReference>
<comment type="subcellular location">
    <subcellularLocation>
        <location evidence="2">Cell membrane</location>
        <topology evidence="2">Multi-pass membrane protein</topology>
    </subcellularLocation>
</comment>
<feature type="coiled-coil region" evidence="15">
    <location>
        <begin position="137"/>
        <end position="189"/>
    </location>
</feature>
<dbReference type="InterPro" id="IPR000700">
    <property type="entry name" value="PAS-assoc_C"/>
</dbReference>
<feature type="domain" description="Histidine kinase" evidence="16">
    <location>
        <begin position="196"/>
        <end position="417"/>
    </location>
</feature>
<dbReference type="GO" id="GO:0005524">
    <property type="term" value="F:ATP binding"/>
    <property type="evidence" value="ECO:0007669"/>
    <property type="project" value="UniProtKB-KW"/>
</dbReference>
<dbReference type="InterPro" id="IPR036890">
    <property type="entry name" value="HATPase_C_sf"/>
</dbReference>
<dbReference type="Pfam" id="PF02518">
    <property type="entry name" value="HATPase_c"/>
    <property type="match status" value="1"/>
</dbReference>
<evidence type="ECO:0000256" key="1">
    <source>
        <dbReference type="ARBA" id="ARBA00000085"/>
    </source>
</evidence>
<keyword evidence="10" id="KW-0067">ATP-binding</keyword>
<accession>A0A3M8QEB1</accession>
<dbReference type="SMART" id="SM00388">
    <property type="entry name" value="HisKA"/>
    <property type="match status" value="1"/>
</dbReference>
<evidence type="ECO:0000256" key="15">
    <source>
        <dbReference type="SAM" id="Coils"/>
    </source>
</evidence>
<evidence type="ECO:0000256" key="8">
    <source>
        <dbReference type="ARBA" id="ARBA00022741"/>
    </source>
</evidence>
<proteinExistence type="predicted"/>
<keyword evidence="8" id="KW-0547">Nucleotide-binding</keyword>
<dbReference type="GO" id="GO:0000155">
    <property type="term" value="F:phosphorelay sensor kinase activity"/>
    <property type="evidence" value="ECO:0007669"/>
    <property type="project" value="InterPro"/>
</dbReference>
<gene>
    <name evidence="19" type="ORF">EBI00_02880</name>
</gene>
<dbReference type="InterPro" id="IPR036641">
    <property type="entry name" value="HPT_dom_sf"/>
</dbReference>
<dbReference type="InterPro" id="IPR001610">
    <property type="entry name" value="PAC"/>
</dbReference>
<dbReference type="PROSITE" id="PS50109">
    <property type="entry name" value="HIS_KIN"/>
    <property type="match status" value="1"/>
</dbReference>
<evidence type="ECO:0000259" key="17">
    <source>
        <dbReference type="PROSITE" id="PS50110"/>
    </source>
</evidence>
<dbReference type="CDD" id="cd00130">
    <property type="entry name" value="PAS"/>
    <property type="match status" value="1"/>
</dbReference>
<dbReference type="SUPFAM" id="SSF47384">
    <property type="entry name" value="Homodimeric domain of signal transducing histidine kinase"/>
    <property type="match status" value="1"/>
</dbReference>
<dbReference type="Pfam" id="PF00512">
    <property type="entry name" value="HisKA"/>
    <property type="match status" value="1"/>
</dbReference>
<dbReference type="GO" id="GO:0005886">
    <property type="term" value="C:plasma membrane"/>
    <property type="evidence" value="ECO:0007669"/>
    <property type="project" value="UniProtKB-SubCell"/>
</dbReference>
<dbReference type="RefSeq" id="WP_123094402.1">
    <property type="nucleotide sequence ID" value="NZ_RIZG01000001.1"/>
</dbReference>
<sequence length="785" mass="87718">MRLGDAFNKEEHNQTIIDCFLEMWRYSADLMFIMAVEEGEEFSLYDNNPASKEVMGLEKASDIHRLNLRVQFGNAMAEQVYATYRQVLKGAAPVSIEQVGVRGDGSRIYFDTLFVPIFDSLGQPIFVCGVSRDITKIKEAEAIALQANEKLLEYSAALEAINHELDRKVQDRTKELEKAKRLVEESLEAKSSFVARMSHEIRTPINAVIGLSNLCLKMPLAHEQKSYLNTILSSGQNLLSLVNDVLDFSKMEAGKMGLEVVPFSPKKIVQYAIDLNTVNAEEKKLAVTIDISPSLPAMLLGDPLRIQQVLVNLVTNAVKFTERGGICVRMYTDDIKGKHIVLRCDVIDTGIGIAKTYLDQLFQSFQQADESITRQFGGTGLGLTISRQLCELMGGDIWVHSELGQGSTFSFTLPLNISTSDSMSFNDDVLHNSFKKANDIPNLSQYNVLLAEDNAINQKVILGYLNDTFINIDLVNNGEEAVRQLENKKYDLVLMDIQMPVMDGLTAARRISESQSYGNMPVIAMTADVSDEAKKKSKQAGMVAHLDKPIKQFELYQVLKKHLNVPRQPIFSQPHDFFGSKYASSYSDILSKLSAIDTLVVQSAIDNLGGKTSLYLDLVKAFYIKYKSFSLGQCLENDLVGILHSLKSNSAYIGAFNLSSHCAEIEKHLLQGILTPERLNRLEVMLKSLVKTLHIVLTSYSLPTESSKEETEPSKNDLVILLQTILPLLKKSDFFVENHFSLLRKVVMDTGYALDIENLIYDVKNIEFEKASIKAAQLILELQGD</sequence>
<dbReference type="PANTHER" id="PTHR45339:SF1">
    <property type="entry name" value="HYBRID SIGNAL TRANSDUCTION HISTIDINE KINASE J"/>
    <property type="match status" value="1"/>
</dbReference>
<organism evidence="19 20">
    <name type="scientific">Marinomonas hwangdonensis</name>
    <dbReference type="NCBI Taxonomy" id="1053647"/>
    <lineage>
        <taxon>Bacteria</taxon>
        <taxon>Pseudomonadati</taxon>
        <taxon>Pseudomonadota</taxon>
        <taxon>Gammaproteobacteria</taxon>
        <taxon>Oceanospirillales</taxon>
        <taxon>Oceanospirillaceae</taxon>
        <taxon>Marinomonas</taxon>
    </lineage>
</organism>
<keyword evidence="20" id="KW-1185">Reference proteome</keyword>
<evidence type="ECO:0000259" key="18">
    <source>
        <dbReference type="PROSITE" id="PS50113"/>
    </source>
</evidence>
<evidence type="ECO:0000256" key="11">
    <source>
        <dbReference type="ARBA" id="ARBA00022989"/>
    </source>
</evidence>
<dbReference type="PROSITE" id="PS50110">
    <property type="entry name" value="RESPONSE_REGULATORY"/>
    <property type="match status" value="1"/>
</dbReference>
<evidence type="ECO:0000313" key="19">
    <source>
        <dbReference type="EMBL" id="RNF53060.1"/>
    </source>
</evidence>
<evidence type="ECO:0000256" key="10">
    <source>
        <dbReference type="ARBA" id="ARBA00022840"/>
    </source>
</evidence>
<feature type="modified residue" description="4-aspartylphosphate" evidence="14">
    <location>
        <position position="496"/>
    </location>
</feature>
<evidence type="ECO:0000256" key="13">
    <source>
        <dbReference type="ARBA" id="ARBA00023136"/>
    </source>
</evidence>
<dbReference type="Proteomes" id="UP000280507">
    <property type="component" value="Unassembled WGS sequence"/>
</dbReference>
<keyword evidence="4" id="KW-1003">Cell membrane</keyword>
<evidence type="ECO:0000256" key="6">
    <source>
        <dbReference type="ARBA" id="ARBA00022679"/>
    </source>
</evidence>
<protein>
    <recommendedName>
        <fullName evidence="3">histidine kinase</fullName>
        <ecNumber evidence="3">2.7.13.3</ecNumber>
    </recommendedName>
</protein>
<dbReference type="Gene3D" id="1.20.120.160">
    <property type="entry name" value="HPT domain"/>
    <property type="match status" value="1"/>
</dbReference>
<dbReference type="FunFam" id="3.30.565.10:FF:000010">
    <property type="entry name" value="Sensor histidine kinase RcsC"/>
    <property type="match status" value="1"/>
</dbReference>
<dbReference type="OrthoDB" id="5555669at2"/>
<evidence type="ECO:0000256" key="9">
    <source>
        <dbReference type="ARBA" id="ARBA00022777"/>
    </source>
</evidence>
<dbReference type="InterPro" id="IPR011006">
    <property type="entry name" value="CheY-like_superfamily"/>
</dbReference>
<dbReference type="InterPro" id="IPR000014">
    <property type="entry name" value="PAS"/>
</dbReference>
<dbReference type="InterPro" id="IPR001789">
    <property type="entry name" value="Sig_transdc_resp-reg_receiver"/>
</dbReference>
<feature type="domain" description="Response regulatory" evidence="17">
    <location>
        <begin position="447"/>
        <end position="563"/>
    </location>
</feature>
<dbReference type="CDD" id="cd00082">
    <property type="entry name" value="HisKA"/>
    <property type="match status" value="1"/>
</dbReference>
<dbReference type="PRINTS" id="PR00344">
    <property type="entry name" value="BCTRLSENSOR"/>
</dbReference>
<dbReference type="Pfam" id="PF08448">
    <property type="entry name" value="PAS_4"/>
    <property type="match status" value="1"/>
</dbReference>
<keyword evidence="7" id="KW-0812">Transmembrane</keyword>
<dbReference type="Gene3D" id="3.30.565.10">
    <property type="entry name" value="Histidine kinase-like ATPase, C-terminal domain"/>
    <property type="match status" value="1"/>
</dbReference>
<dbReference type="InterPro" id="IPR004358">
    <property type="entry name" value="Sig_transdc_His_kin-like_C"/>
</dbReference>
<dbReference type="SMART" id="SM00086">
    <property type="entry name" value="PAC"/>
    <property type="match status" value="1"/>
</dbReference>
<dbReference type="SUPFAM" id="SSF55874">
    <property type="entry name" value="ATPase domain of HSP90 chaperone/DNA topoisomerase II/histidine kinase"/>
    <property type="match status" value="1"/>
</dbReference>
<evidence type="ECO:0000313" key="20">
    <source>
        <dbReference type="Proteomes" id="UP000280507"/>
    </source>
</evidence>
<dbReference type="PANTHER" id="PTHR45339">
    <property type="entry name" value="HYBRID SIGNAL TRANSDUCTION HISTIDINE KINASE J"/>
    <property type="match status" value="1"/>
</dbReference>
<dbReference type="InterPro" id="IPR035965">
    <property type="entry name" value="PAS-like_dom_sf"/>
</dbReference>
<dbReference type="SUPFAM" id="SSF47226">
    <property type="entry name" value="Histidine-containing phosphotransfer domain, HPT domain"/>
    <property type="match status" value="1"/>
</dbReference>
<dbReference type="InterPro" id="IPR036097">
    <property type="entry name" value="HisK_dim/P_sf"/>
</dbReference>
<keyword evidence="5 14" id="KW-0597">Phosphoprotein</keyword>
<evidence type="ECO:0000256" key="14">
    <source>
        <dbReference type="PROSITE-ProRule" id="PRU00169"/>
    </source>
</evidence>
<dbReference type="FunFam" id="1.10.287.130:FF:000004">
    <property type="entry name" value="Ethylene receptor 1"/>
    <property type="match status" value="1"/>
</dbReference>
<dbReference type="Gene3D" id="1.10.287.130">
    <property type="match status" value="1"/>
</dbReference>
<dbReference type="SMART" id="SM00448">
    <property type="entry name" value="REC"/>
    <property type="match status" value="1"/>
</dbReference>
<dbReference type="SUPFAM" id="SSF52172">
    <property type="entry name" value="CheY-like"/>
    <property type="match status" value="1"/>
</dbReference>
<dbReference type="InterPro" id="IPR005467">
    <property type="entry name" value="His_kinase_dom"/>
</dbReference>
<dbReference type="NCBIfam" id="TIGR00229">
    <property type="entry name" value="sensory_box"/>
    <property type="match status" value="1"/>
</dbReference>
<name>A0A3M8QEB1_9GAMM</name>
<keyword evidence="12" id="KW-0902">Two-component regulatory system</keyword>
<comment type="catalytic activity">
    <reaction evidence="1">
        <text>ATP + protein L-histidine = ADP + protein N-phospho-L-histidine.</text>
        <dbReference type="EC" id="2.7.13.3"/>
    </reaction>
</comment>
<evidence type="ECO:0000256" key="12">
    <source>
        <dbReference type="ARBA" id="ARBA00023012"/>
    </source>
</evidence>
<dbReference type="CDD" id="cd17546">
    <property type="entry name" value="REC_hyHK_CKI1_RcsC-like"/>
    <property type="match status" value="1"/>
</dbReference>
<keyword evidence="11" id="KW-1133">Transmembrane helix</keyword>